<organism evidence="2 3">
    <name type="scientific">Microctonus aethiopoides</name>
    <dbReference type="NCBI Taxonomy" id="144406"/>
    <lineage>
        <taxon>Eukaryota</taxon>
        <taxon>Metazoa</taxon>
        <taxon>Ecdysozoa</taxon>
        <taxon>Arthropoda</taxon>
        <taxon>Hexapoda</taxon>
        <taxon>Insecta</taxon>
        <taxon>Pterygota</taxon>
        <taxon>Neoptera</taxon>
        <taxon>Endopterygota</taxon>
        <taxon>Hymenoptera</taxon>
        <taxon>Apocrita</taxon>
        <taxon>Ichneumonoidea</taxon>
        <taxon>Braconidae</taxon>
        <taxon>Euphorinae</taxon>
        <taxon>Microctonus</taxon>
    </lineage>
</organism>
<evidence type="ECO:0000313" key="2">
    <source>
        <dbReference type="EMBL" id="KAK0156678.1"/>
    </source>
</evidence>
<evidence type="ECO:0000313" key="3">
    <source>
        <dbReference type="Proteomes" id="UP001168990"/>
    </source>
</evidence>
<evidence type="ECO:0000256" key="1">
    <source>
        <dbReference type="SAM" id="MobiDB-lite"/>
    </source>
</evidence>
<dbReference type="AlphaFoldDB" id="A0AA39C258"/>
<comment type="caution">
    <text evidence="2">The sequence shown here is derived from an EMBL/GenBank/DDBJ whole genome shotgun (WGS) entry which is preliminary data.</text>
</comment>
<accession>A0AA39C258</accession>
<gene>
    <name evidence="2" type="ORF">PV328_012445</name>
</gene>
<protein>
    <submittedName>
        <fullName evidence="2">Uncharacterized protein</fullName>
    </submittedName>
</protein>
<dbReference type="EMBL" id="JAQQBS010002763">
    <property type="protein sequence ID" value="KAK0156678.1"/>
    <property type="molecule type" value="Genomic_DNA"/>
</dbReference>
<proteinExistence type="predicted"/>
<reference evidence="2" key="2">
    <citation type="submission" date="2023-03" db="EMBL/GenBank/DDBJ databases">
        <authorList>
            <person name="Inwood S.N."/>
            <person name="Skelly J.G."/>
            <person name="Guhlin J."/>
            <person name="Harrop T.W.R."/>
            <person name="Goldson S.G."/>
            <person name="Dearden P.K."/>
        </authorList>
    </citation>
    <scope>NUCLEOTIDE SEQUENCE</scope>
    <source>
        <strain evidence="2">Irish</strain>
        <tissue evidence="2">Whole body</tissue>
    </source>
</reference>
<keyword evidence="3" id="KW-1185">Reference proteome</keyword>
<feature type="region of interest" description="Disordered" evidence="1">
    <location>
        <begin position="1"/>
        <end position="30"/>
    </location>
</feature>
<name>A0AA39C258_9HYME</name>
<feature type="compositionally biased region" description="Polar residues" evidence="1">
    <location>
        <begin position="68"/>
        <end position="82"/>
    </location>
</feature>
<sequence length="144" mass="16385">MAETNDQQRSPTSDSQRSDQEDEIIEDQQPVVQLIVPSVPISRPHSPTPNPIEPIINIETNAETNTIGQRSRSPSPTQTNTTEYRVKTQISRFNIISNTQKYCTHHVFSSVDEIDGHLATIKDVWKRFQDEHDQLGIACRTTFL</sequence>
<reference evidence="2" key="1">
    <citation type="journal article" date="2023" name="bioRxiv">
        <title>Scaffold-level genome assemblies of two parasitoid biocontrol wasps reveal the parthenogenesis mechanism and an associated novel virus.</title>
        <authorList>
            <person name="Inwood S."/>
            <person name="Skelly J."/>
            <person name="Guhlin J."/>
            <person name="Harrop T."/>
            <person name="Goldson S."/>
            <person name="Dearden P."/>
        </authorList>
    </citation>
    <scope>NUCLEOTIDE SEQUENCE</scope>
    <source>
        <strain evidence="2">Irish</strain>
        <tissue evidence="2">Whole body</tissue>
    </source>
</reference>
<dbReference type="Proteomes" id="UP001168990">
    <property type="component" value="Unassembled WGS sequence"/>
</dbReference>
<feature type="non-terminal residue" evidence="2">
    <location>
        <position position="144"/>
    </location>
</feature>
<feature type="compositionally biased region" description="Polar residues" evidence="1">
    <location>
        <begin position="1"/>
        <end position="15"/>
    </location>
</feature>
<feature type="region of interest" description="Disordered" evidence="1">
    <location>
        <begin position="63"/>
        <end position="82"/>
    </location>
</feature>